<dbReference type="InterPro" id="IPR004761">
    <property type="entry name" value="Spore_GerAB"/>
</dbReference>
<feature type="transmembrane region" description="Helical" evidence="8">
    <location>
        <begin position="334"/>
        <end position="357"/>
    </location>
</feature>
<evidence type="ECO:0000313" key="9">
    <source>
        <dbReference type="EMBL" id="CAH1206796.1"/>
    </source>
</evidence>
<keyword evidence="6 8" id="KW-1133">Transmembrane helix</keyword>
<reference evidence="9" key="1">
    <citation type="submission" date="2022-01" db="EMBL/GenBank/DDBJ databases">
        <authorList>
            <person name="Criscuolo A."/>
        </authorList>
    </citation>
    <scope>NUCLEOTIDE SEQUENCE</scope>
    <source>
        <strain evidence="9">CIP111893</strain>
    </source>
</reference>
<evidence type="ECO:0000256" key="7">
    <source>
        <dbReference type="ARBA" id="ARBA00023136"/>
    </source>
</evidence>
<evidence type="ECO:0000256" key="8">
    <source>
        <dbReference type="SAM" id="Phobius"/>
    </source>
</evidence>
<accession>A0ABN8GE90</accession>
<dbReference type="RefSeq" id="WP_236342929.1">
    <property type="nucleotide sequence ID" value="NZ_CAKMMF010000013.1"/>
</dbReference>
<keyword evidence="7 8" id="KW-0472">Membrane</keyword>
<comment type="caution">
    <text evidence="9">The sequence shown here is derived from an EMBL/GenBank/DDBJ whole genome shotgun (WGS) entry which is preliminary data.</text>
</comment>
<feature type="transmembrane region" description="Helical" evidence="8">
    <location>
        <begin position="215"/>
        <end position="240"/>
    </location>
</feature>
<keyword evidence="5 8" id="KW-0812">Transmembrane</keyword>
<dbReference type="Pfam" id="PF03845">
    <property type="entry name" value="Spore_permease"/>
    <property type="match status" value="1"/>
</dbReference>
<evidence type="ECO:0000256" key="3">
    <source>
        <dbReference type="ARBA" id="ARBA00022448"/>
    </source>
</evidence>
<dbReference type="PANTHER" id="PTHR34975:SF2">
    <property type="entry name" value="SPORE GERMINATION PROTEIN A2"/>
    <property type="match status" value="1"/>
</dbReference>
<sequence>MKVHPGHEITSLQYIFLLTGVQVGVAVLSLPRKLAETAGTDGWISILVWWLVSMLASLIIVQIMKNSPRGSLPDWAAEVLGVWAGKTIALLLTLYFCVLLYDGLTKSVLITKTWLLPNTPAYVITVLLLLPTYMIARHGPRIVGRYCELIVYLSLWIPLVYLLPLKQAHFIHLLPVVKDGWQPILTGAKEMIYPTLGMAATFVLYPYLKHKEKATAAVIASSSLTMLTYLFMTLICLVYYSPDEIAEYNNPVISVLKSIEFRFIERIEVPFIAFYLTIFSLVWIPTMYLATFCSSWLFARKDIRGQLQILCILIALATYFYTPTLYQNLMMEKILIGFGLSVEYIFPLILLSFIVLYNRLRRRNC</sequence>
<name>A0ABN8GE90_9BACL</name>
<keyword evidence="3" id="KW-0813">Transport</keyword>
<feature type="transmembrane region" description="Helical" evidence="8">
    <location>
        <begin position="305"/>
        <end position="322"/>
    </location>
</feature>
<evidence type="ECO:0000256" key="6">
    <source>
        <dbReference type="ARBA" id="ARBA00022989"/>
    </source>
</evidence>
<dbReference type="Gene3D" id="1.20.1740.10">
    <property type="entry name" value="Amino acid/polyamine transporter I"/>
    <property type="match status" value="1"/>
</dbReference>
<proteinExistence type="inferred from homology"/>
<feature type="transmembrane region" description="Helical" evidence="8">
    <location>
        <begin position="121"/>
        <end position="137"/>
    </location>
</feature>
<feature type="transmembrane region" description="Helical" evidence="8">
    <location>
        <begin position="75"/>
        <end position="101"/>
    </location>
</feature>
<dbReference type="EMBL" id="CAKMMF010000013">
    <property type="protein sequence ID" value="CAH1206796.1"/>
    <property type="molecule type" value="Genomic_DNA"/>
</dbReference>
<dbReference type="NCBIfam" id="TIGR00912">
    <property type="entry name" value="2A0309"/>
    <property type="match status" value="1"/>
</dbReference>
<evidence type="ECO:0000256" key="5">
    <source>
        <dbReference type="ARBA" id="ARBA00022692"/>
    </source>
</evidence>
<comment type="similarity">
    <text evidence="2">Belongs to the amino acid-polyamine-organocation (APC) superfamily. Spore germination protein (SGP) (TC 2.A.3.9) family.</text>
</comment>
<keyword evidence="10" id="KW-1185">Reference proteome</keyword>
<feature type="transmembrane region" description="Helical" evidence="8">
    <location>
        <begin position="42"/>
        <end position="63"/>
    </location>
</feature>
<gene>
    <name evidence="9" type="primary">yndE_2</name>
    <name evidence="9" type="ORF">PAECIP111893_02615</name>
</gene>
<dbReference type="PANTHER" id="PTHR34975">
    <property type="entry name" value="SPORE GERMINATION PROTEIN A2"/>
    <property type="match status" value="1"/>
</dbReference>
<evidence type="ECO:0000256" key="1">
    <source>
        <dbReference type="ARBA" id="ARBA00004141"/>
    </source>
</evidence>
<feature type="transmembrane region" description="Helical" evidence="8">
    <location>
        <begin position="12"/>
        <end position="30"/>
    </location>
</feature>
<evidence type="ECO:0000313" key="10">
    <source>
        <dbReference type="Proteomes" id="UP000838686"/>
    </source>
</evidence>
<organism evidence="9 10">
    <name type="scientific">Paenibacillus plantiphilus</name>
    <dbReference type="NCBI Taxonomy" id="2905650"/>
    <lineage>
        <taxon>Bacteria</taxon>
        <taxon>Bacillati</taxon>
        <taxon>Bacillota</taxon>
        <taxon>Bacilli</taxon>
        <taxon>Bacillales</taxon>
        <taxon>Paenibacillaceae</taxon>
        <taxon>Paenibacillus</taxon>
    </lineage>
</organism>
<feature type="transmembrane region" description="Helical" evidence="8">
    <location>
        <begin position="272"/>
        <end position="298"/>
    </location>
</feature>
<evidence type="ECO:0000256" key="2">
    <source>
        <dbReference type="ARBA" id="ARBA00007998"/>
    </source>
</evidence>
<dbReference type="Proteomes" id="UP000838686">
    <property type="component" value="Unassembled WGS sequence"/>
</dbReference>
<keyword evidence="4" id="KW-0309">Germination</keyword>
<protein>
    <submittedName>
        <fullName evidence="9">Spore germination protein YndE</fullName>
    </submittedName>
</protein>
<comment type="subcellular location">
    <subcellularLocation>
        <location evidence="1">Membrane</location>
        <topology evidence="1">Multi-pass membrane protein</topology>
    </subcellularLocation>
</comment>
<evidence type="ECO:0000256" key="4">
    <source>
        <dbReference type="ARBA" id="ARBA00022544"/>
    </source>
</evidence>
<feature type="transmembrane region" description="Helical" evidence="8">
    <location>
        <begin position="149"/>
        <end position="171"/>
    </location>
</feature>